<accession>A0A2T5J248</accession>
<dbReference type="Gene3D" id="3.40.630.30">
    <property type="match status" value="1"/>
</dbReference>
<dbReference type="GO" id="GO:0008999">
    <property type="term" value="F:protein-N-terminal-alanine acetyltransferase activity"/>
    <property type="evidence" value="ECO:0007669"/>
    <property type="project" value="UniProtKB-UniRule"/>
</dbReference>
<evidence type="ECO:0000313" key="9">
    <source>
        <dbReference type="Proteomes" id="UP000244223"/>
    </source>
</evidence>
<reference evidence="8 9" key="1">
    <citation type="submission" date="2018-04" db="EMBL/GenBank/DDBJ databases">
        <title>Genomic Encyclopedia of Archaeal and Bacterial Type Strains, Phase II (KMG-II): from individual species to whole genera.</title>
        <authorList>
            <person name="Goeker M."/>
        </authorList>
    </citation>
    <scope>NUCLEOTIDE SEQUENCE [LARGE SCALE GENOMIC DNA]</scope>
    <source>
        <strain evidence="8 9">DSM 5822</strain>
    </source>
</reference>
<dbReference type="InterPro" id="IPR050680">
    <property type="entry name" value="YpeA/RimI_acetyltransf"/>
</dbReference>
<comment type="function">
    <text evidence="5 6">Acetylates the N-terminal alanine of ribosomal protein bS18.</text>
</comment>
<feature type="binding site" evidence="5">
    <location>
        <begin position="73"/>
        <end position="75"/>
    </location>
    <ligand>
        <name>acetyl-CoA</name>
        <dbReference type="ChEBI" id="CHEBI:57288"/>
    </ligand>
</feature>
<comment type="caution">
    <text evidence="8">The sequence shown here is derived from an EMBL/GenBank/DDBJ whole genome shotgun (WGS) entry which is preliminary data.</text>
</comment>
<feature type="active site" description="Proton donor" evidence="5">
    <location>
        <position position="119"/>
    </location>
</feature>
<evidence type="ECO:0000256" key="5">
    <source>
        <dbReference type="HAMAP-Rule" id="MF_02210"/>
    </source>
</evidence>
<evidence type="ECO:0000313" key="8">
    <source>
        <dbReference type="EMBL" id="PTQ90605.1"/>
    </source>
</evidence>
<feature type="domain" description="N-acetyltransferase" evidence="7">
    <location>
        <begin position="7"/>
        <end position="151"/>
    </location>
</feature>
<evidence type="ECO:0000256" key="4">
    <source>
        <dbReference type="ARBA" id="ARBA00023315"/>
    </source>
</evidence>
<dbReference type="Proteomes" id="UP000244223">
    <property type="component" value="Unassembled WGS sequence"/>
</dbReference>
<dbReference type="SUPFAM" id="SSF55729">
    <property type="entry name" value="Acyl-CoA N-acyltransferases (Nat)"/>
    <property type="match status" value="1"/>
</dbReference>
<keyword evidence="4 5" id="KW-0012">Acyltransferase</keyword>
<dbReference type="InterPro" id="IPR016181">
    <property type="entry name" value="Acyl_CoA_acyltransferase"/>
</dbReference>
<dbReference type="GO" id="GO:0005737">
    <property type="term" value="C:cytoplasm"/>
    <property type="evidence" value="ECO:0007669"/>
    <property type="project" value="UniProtKB-SubCell"/>
</dbReference>
<dbReference type="InterPro" id="IPR043690">
    <property type="entry name" value="RimI"/>
</dbReference>
<dbReference type="NCBIfam" id="TIGR01575">
    <property type="entry name" value="rimI"/>
    <property type="match status" value="1"/>
</dbReference>
<keyword evidence="2 5" id="KW-0963">Cytoplasm</keyword>
<dbReference type="InterPro" id="IPR000182">
    <property type="entry name" value="GNAT_dom"/>
</dbReference>
<dbReference type="RefSeq" id="WP_107864459.1">
    <property type="nucleotide sequence ID" value="NZ_QAON01000002.1"/>
</dbReference>
<name>A0A2T5J248_9GAMM</name>
<evidence type="ECO:0000256" key="2">
    <source>
        <dbReference type="ARBA" id="ARBA00022490"/>
    </source>
</evidence>
<keyword evidence="3 5" id="KW-0808">Transferase</keyword>
<protein>
    <recommendedName>
        <fullName evidence="5 6">[Ribosomal protein bS18]-alanine N-acetyltransferase</fullName>
        <ecNumber evidence="5 6">2.3.1.266</ecNumber>
    </recommendedName>
</protein>
<evidence type="ECO:0000259" key="7">
    <source>
        <dbReference type="PROSITE" id="PS51186"/>
    </source>
</evidence>
<keyword evidence="8" id="KW-0687">Ribonucleoprotein</keyword>
<dbReference type="EMBL" id="QAON01000002">
    <property type="protein sequence ID" value="PTQ90605.1"/>
    <property type="molecule type" value="Genomic_DNA"/>
</dbReference>
<dbReference type="PANTHER" id="PTHR43420">
    <property type="entry name" value="ACETYLTRANSFERASE"/>
    <property type="match status" value="1"/>
</dbReference>
<dbReference type="Pfam" id="PF00583">
    <property type="entry name" value="Acetyltransf_1"/>
    <property type="match status" value="1"/>
</dbReference>
<comment type="catalytic activity">
    <reaction evidence="5 6">
        <text>N-terminal L-alanyl-[ribosomal protein bS18] + acetyl-CoA = N-terminal N(alpha)-acetyl-L-alanyl-[ribosomal protein bS18] + CoA + H(+)</text>
        <dbReference type="Rhea" id="RHEA:43756"/>
        <dbReference type="Rhea" id="RHEA-COMP:10676"/>
        <dbReference type="Rhea" id="RHEA-COMP:10677"/>
        <dbReference type="ChEBI" id="CHEBI:15378"/>
        <dbReference type="ChEBI" id="CHEBI:57287"/>
        <dbReference type="ChEBI" id="CHEBI:57288"/>
        <dbReference type="ChEBI" id="CHEBI:64718"/>
        <dbReference type="ChEBI" id="CHEBI:83683"/>
        <dbReference type="EC" id="2.3.1.266"/>
    </reaction>
</comment>
<feature type="active site" description="Proton acceptor" evidence="5">
    <location>
        <position position="107"/>
    </location>
</feature>
<comment type="similarity">
    <text evidence="1 5 6">Belongs to the acetyltransferase family. RimI subfamily.</text>
</comment>
<dbReference type="InterPro" id="IPR006464">
    <property type="entry name" value="AcTrfase_RimI/Ard1"/>
</dbReference>
<feature type="binding site" evidence="5">
    <location>
        <position position="112"/>
    </location>
    <ligand>
        <name>acetyl-CoA</name>
        <dbReference type="ChEBI" id="CHEBI:57288"/>
    </ligand>
</feature>
<proteinExistence type="inferred from homology"/>
<dbReference type="OrthoDB" id="9794566at2"/>
<evidence type="ECO:0000256" key="3">
    <source>
        <dbReference type="ARBA" id="ARBA00022679"/>
    </source>
</evidence>
<dbReference type="EC" id="2.3.1.266" evidence="5 6"/>
<keyword evidence="8" id="KW-0689">Ribosomal protein</keyword>
<organism evidence="8 9">
    <name type="scientific">Agitococcus lubricus</name>
    <dbReference type="NCBI Taxonomy" id="1077255"/>
    <lineage>
        <taxon>Bacteria</taxon>
        <taxon>Pseudomonadati</taxon>
        <taxon>Pseudomonadota</taxon>
        <taxon>Gammaproteobacteria</taxon>
        <taxon>Moraxellales</taxon>
        <taxon>Moraxellaceae</taxon>
        <taxon>Agitococcus</taxon>
    </lineage>
</organism>
<dbReference type="PANTHER" id="PTHR43420:SF51">
    <property type="entry name" value="PEPTIDYL-LYSINE N-ACETYLTRANSFERASE YIAC"/>
    <property type="match status" value="1"/>
</dbReference>
<evidence type="ECO:0000256" key="1">
    <source>
        <dbReference type="ARBA" id="ARBA00005395"/>
    </source>
</evidence>
<gene>
    <name evidence="5" type="primary">rimI</name>
    <name evidence="8" type="ORF">C8N29_1023</name>
</gene>
<dbReference type="HAMAP" id="MF_02210">
    <property type="entry name" value="RimI"/>
    <property type="match status" value="1"/>
</dbReference>
<comment type="subcellular location">
    <subcellularLocation>
        <location evidence="5 6">Cytoplasm</location>
    </subcellularLocation>
</comment>
<dbReference type="AlphaFoldDB" id="A0A2T5J248"/>
<sequence length="151" mass="17212">MVKSDFLVLRPMTEADLNAVYAIEKQVQYAPWSIPLFQEGLGRHLCTVAEYQHQIIGFSVVQFIVDEAHLLNIAIDPQYQKRGFAKVLLAKVFAQAQDKNASTLFLEVRQSNQRALAIYQMAGFNEIGLRKNYYPSPNGKEHAVIMAYMLF</sequence>
<dbReference type="CDD" id="cd04301">
    <property type="entry name" value="NAT_SF"/>
    <property type="match status" value="1"/>
</dbReference>
<keyword evidence="9" id="KW-1185">Reference proteome</keyword>
<dbReference type="GO" id="GO:0005840">
    <property type="term" value="C:ribosome"/>
    <property type="evidence" value="ECO:0007669"/>
    <property type="project" value="UniProtKB-KW"/>
</dbReference>
<evidence type="ECO:0000256" key="6">
    <source>
        <dbReference type="RuleBase" id="RU363094"/>
    </source>
</evidence>
<dbReference type="PROSITE" id="PS51186">
    <property type="entry name" value="GNAT"/>
    <property type="match status" value="1"/>
</dbReference>
<comment type="caution">
    <text evidence="5">Lacks conserved residue(s) required for the propagation of feature annotation.</text>
</comment>